<keyword evidence="12" id="KW-1133">Transmembrane helix</keyword>
<dbReference type="Pfam" id="PF07928">
    <property type="entry name" value="Vps54"/>
    <property type="match status" value="1"/>
</dbReference>
<evidence type="ECO:0000256" key="6">
    <source>
        <dbReference type="ARBA" id="ARBA00023002"/>
    </source>
</evidence>
<reference evidence="14 15" key="1">
    <citation type="submission" date="2016-05" db="EMBL/GenBank/DDBJ databases">
        <title>Genome sequencing of Trichophyton rubrum CMCC(F)T1i isolated from hair.</title>
        <authorList>
            <person name="Zhan P."/>
            <person name="Tao Y."/>
            <person name="Liu W."/>
        </authorList>
    </citation>
    <scope>NUCLEOTIDE SEQUENCE [LARGE SCALE GENOMIC DNA]</scope>
    <source>
        <strain evidence="15">CMCC(F)T1i</strain>
    </source>
</reference>
<keyword evidence="9" id="KW-0175">Coiled coil</keyword>
<organism evidence="14 15">
    <name type="scientific">Trichophyton rubrum</name>
    <name type="common">Athlete's foot fungus</name>
    <name type="synonym">Epidermophyton rubrum</name>
    <dbReference type="NCBI Taxonomy" id="5551"/>
    <lineage>
        <taxon>Eukaryota</taxon>
        <taxon>Fungi</taxon>
        <taxon>Dikarya</taxon>
        <taxon>Ascomycota</taxon>
        <taxon>Pezizomycotina</taxon>
        <taxon>Eurotiomycetes</taxon>
        <taxon>Eurotiomycetidae</taxon>
        <taxon>Onygenales</taxon>
        <taxon>Arthrodermataceae</taxon>
        <taxon>Trichophyton</taxon>
    </lineage>
</organism>
<dbReference type="CDD" id="cd11041">
    <property type="entry name" value="CYP503A1-like"/>
    <property type="match status" value="1"/>
</dbReference>
<accession>A0A178F369</accession>
<feature type="compositionally biased region" description="Basic and acidic residues" evidence="11">
    <location>
        <begin position="1164"/>
        <end position="1177"/>
    </location>
</feature>
<dbReference type="GO" id="GO:0000938">
    <property type="term" value="C:GARP complex"/>
    <property type="evidence" value="ECO:0007669"/>
    <property type="project" value="InterPro"/>
</dbReference>
<dbReference type="GO" id="GO:0015031">
    <property type="term" value="P:protein transport"/>
    <property type="evidence" value="ECO:0007669"/>
    <property type="project" value="UniProtKB-KW"/>
</dbReference>
<sequence length="2057" mass="233352">MLGLFEDGLLLPRAIALPLLGSVLALVATGILFVFAVDYHHGWKRRRFLGNITLMDDTSYLSPRLRLRSSGHNYMEGFARGYTEYSKKGKPWAVPLPGGSGDMIVLPHHCGKEFFNLPKDNLSMRHMMSDEINFNHILDAAWKVPVEAMQACNKPSALKKLDPLLVKEADNSISQVMGSSKSWNEDTIFNVSLQVLIDTGVLLVFHPGFGRDAGLAKQMGDYVGQVEARTHLYESMPRIMGPLLELFAPECHQIRSSMKSMKKTIVPELRRLLKQKRASPPTNDDHFYASSMIEIALKKGPLSRNGVTKDEEHHIDMMADETMFMFFEAVEPTTMILAAFIARLLRHREFLEPIRLELEQALKLNDGKWNFDLFNHTPRFESFSREVLRMDCINMVAGSRQIVKEPVTIKSLGMTFGPGTNLTTSGAFTHLDPDFYPDPTRFDGNRFYKPDLTASDILRDTISPNEQWVSFGLGISSCPARLLGTRLCQVMAAKILLGYHIELAHEDGKCPDFNIYVDAVGILNPEIRMRYKSRHLDLFDQMRPQWSRLMQETTTELVKPASQSPPAQKIKDPSPQTAFHTIEKGNLHQIPKNFRWKTYKEWHDKYGPVITVKCGLKTMILLGSHKSARDLLDRRGGIYSSRPHFAGLGDYGFGGKSITFLPYGPRWKQRNRIQTALVKPSMTKRYRVLQDIESKHLLLKILLQGSEFFDIFELYHANLLLVLMYGRRIADLGERYQEEYIGNITAVEHAFQRNHVVEPFPWLTEVLSFGKWKARSQKAIKNQERLLEQLTDTALMSRSWNWCKALAGEKEMNNIDKEDIIVTSADLFEAGHAVPMTLCVFVMASVLHRDAVKEAQEELDRVVGPDRLPTFDDMPNLPYVNAFIAEIQRWRPIAVTGMPHAVIEDDEYMGYRIPKGTPVAANHWSLEHDEEIFGDPSNFRPQRWIDDSALPTCQFGFGRRACPGQYLVRDTLFSVISRMLWAYNFEYAYDEAGNKKEIDPDNVSQSPDSQPLPFDAVFGIRSSRHQEIVENESKACEQNLDIILNKIKPTTVSFVTQALPTLGDHVNSLKRQVRELPFLCGVAFTKGRRRIFQLRLHSQANEYNSRARSKWDIPPVALTTIPHVEPLAFKNYLSQIGPLFDTLQRMKLEYENRGTQLFRQGTSTDKHEEFAPREKVKAGVSKRGQLAPTPLSTVPSIYLDEKFRLENPRTFDAVSEHAEVVRQPLSTIGNRNKDTDGFSANGDLQPARKALTTNAILQEKLSWYMDTIEIYLICSISKASTSFIAALGSLRELQAEVSHSVTKIQKLREDLVHLDNAMIEHGFEIIRMKRRQDNLRKLGEAIMQLQCVLRGVSHCEELVDSGKLETAIQHISYVAQLVSGTLDPKIGSELCWFLPNSFTRLIDLRQLHVLEDPLQNIGQLRLRIWKGYEARLLHVLLCNLRQHVSSIPPRDTLSRWTDISKRTHSSLSTPAPMTTAEKLREELVPVLQGLGQSQYLAAASTTFREAVIREMKSLIRRHLPSSTGGGSGSMVSAPTLTSGRRPSQQERSSILSRNLRALSPEDAHVFFVKVYCGVGEALRRLSVQIKVLLDITSGIKKSPSNVLTSSLSERCNLQEDMTQTLDMSSLLVQAVDKVESEMTKVLRVRTEQTVRLGPTEFLRYFTLNRLFINECEAISGHSGTALRGVVNKQIHDFIPLLHEVEKQKLAQKMETERWEPVNFKPQDALILERVVQSMTIDSSVWLSYTDVTTAALETGERNLQTNYEESSNTAKQNKKDPALAVIDEEKFMLVDSAAFALRGIEQYLILLASIPSMANEISMALLDYLTLYNSRTQELILGAGARTTAGLTNINTKHLSLTSQSLSFFITLIPYLRESIRRRPSIATSGLAEYDQLKRLFQDHRSSIHHKLINIMSFRATLYIREMEKIKWDDEDEIQRSVSPHMETLTKEALTLQRVLSKYLPGSSMSMIIGQVFESYREQWSKAFEDAVIRTENGKSRLLRDAELLQAKLDKIDGAEELGTRMIDIVRAKQISSQPVSRNTPSSGDMPEESNSPSIVT</sequence>
<dbReference type="Gene3D" id="6.10.250.860">
    <property type="match status" value="1"/>
</dbReference>
<dbReference type="GO" id="GO:0004497">
    <property type="term" value="F:monooxygenase activity"/>
    <property type="evidence" value="ECO:0007669"/>
    <property type="project" value="InterPro"/>
</dbReference>
<evidence type="ECO:0000256" key="11">
    <source>
        <dbReference type="SAM" id="MobiDB-lite"/>
    </source>
</evidence>
<dbReference type="InterPro" id="IPR017972">
    <property type="entry name" value="Cyt_P450_CS"/>
</dbReference>
<keyword evidence="6" id="KW-0560">Oxidoreductase</keyword>
<dbReference type="InterPro" id="IPR002401">
    <property type="entry name" value="Cyt_P450_E_grp-I"/>
</dbReference>
<dbReference type="VEuPathDB" id="FungiDB:TERG_04027"/>
<dbReference type="Gene3D" id="1.10.630.10">
    <property type="entry name" value="Cytochrome P450"/>
    <property type="match status" value="2"/>
</dbReference>
<dbReference type="GO" id="GO:0006896">
    <property type="term" value="P:Golgi to vacuole transport"/>
    <property type="evidence" value="ECO:0007669"/>
    <property type="project" value="TreeGrafter"/>
</dbReference>
<evidence type="ECO:0000256" key="7">
    <source>
        <dbReference type="ARBA" id="ARBA00023004"/>
    </source>
</evidence>
<dbReference type="GO" id="GO:0005506">
    <property type="term" value="F:iron ion binding"/>
    <property type="evidence" value="ECO:0007669"/>
    <property type="project" value="InterPro"/>
</dbReference>
<feature type="region of interest" description="Disordered" evidence="11">
    <location>
        <begin position="1162"/>
        <end position="1182"/>
    </location>
</feature>
<name>A0A178F369_TRIRU</name>
<feature type="binding site" description="axial binding residue" evidence="10">
    <location>
        <position position="962"/>
    </location>
    <ligand>
        <name>heme</name>
        <dbReference type="ChEBI" id="CHEBI:30413"/>
    </ligand>
    <ligandPart>
        <name>Fe</name>
        <dbReference type="ChEBI" id="CHEBI:18248"/>
    </ligandPart>
</feature>
<evidence type="ECO:0000259" key="13">
    <source>
        <dbReference type="Pfam" id="PF07928"/>
    </source>
</evidence>
<dbReference type="PROSITE" id="PS00086">
    <property type="entry name" value="CYTOCHROME_P450"/>
    <property type="match status" value="1"/>
</dbReference>
<evidence type="ECO:0000256" key="5">
    <source>
        <dbReference type="ARBA" id="ARBA00022927"/>
    </source>
</evidence>
<dbReference type="GO" id="GO:0005829">
    <property type="term" value="C:cytosol"/>
    <property type="evidence" value="ECO:0007669"/>
    <property type="project" value="GOC"/>
</dbReference>
<keyword evidence="10" id="KW-0349">Heme</keyword>
<dbReference type="VEuPathDB" id="FungiDB:TERG_04029"/>
<dbReference type="Proteomes" id="UP000243015">
    <property type="component" value="Unassembled WGS sequence"/>
</dbReference>
<keyword evidence="5" id="KW-0653">Protein transport</keyword>
<dbReference type="InterPro" id="IPR001128">
    <property type="entry name" value="Cyt_P450"/>
</dbReference>
<keyword evidence="3" id="KW-0813">Transport</keyword>
<feature type="domain" description="Vacuolar protein sorting-associated protein 54 C-terminal" evidence="13">
    <location>
        <begin position="1784"/>
        <end position="1915"/>
    </location>
</feature>
<dbReference type="PANTHER" id="PTHR12965">
    <property type="entry name" value="VACUOLAR PROTEIN SORTING 54"/>
    <property type="match status" value="1"/>
</dbReference>
<keyword evidence="12" id="KW-0472">Membrane</keyword>
<dbReference type="Pfam" id="PF00067">
    <property type="entry name" value="p450"/>
    <property type="match status" value="2"/>
</dbReference>
<proteinExistence type="inferred from homology"/>
<comment type="cofactor">
    <cofactor evidence="10">
        <name>heme</name>
        <dbReference type="ChEBI" id="CHEBI:30413"/>
    </cofactor>
</comment>
<protein>
    <recommendedName>
        <fullName evidence="13">Vacuolar protein sorting-associated protein 54 C-terminal domain-containing protein</fullName>
    </recommendedName>
</protein>
<dbReference type="PANTHER" id="PTHR12965:SF0">
    <property type="entry name" value="VACUOLAR PROTEIN SORTING-ASSOCIATED PROTEIN 54"/>
    <property type="match status" value="1"/>
</dbReference>
<dbReference type="InterPro" id="IPR012501">
    <property type="entry name" value="Vps54_C"/>
</dbReference>
<keyword evidence="8" id="KW-0333">Golgi apparatus</keyword>
<evidence type="ECO:0000256" key="2">
    <source>
        <dbReference type="ARBA" id="ARBA00009150"/>
    </source>
</evidence>
<evidence type="ECO:0000256" key="1">
    <source>
        <dbReference type="ARBA" id="ARBA00004601"/>
    </source>
</evidence>
<comment type="subcellular location">
    <subcellularLocation>
        <location evidence="1">Golgi apparatus</location>
        <location evidence="1">trans-Golgi network</location>
    </subcellularLocation>
</comment>
<dbReference type="GO" id="GO:0020037">
    <property type="term" value="F:heme binding"/>
    <property type="evidence" value="ECO:0007669"/>
    <property type="project" value="InterPro"/>
</dbReference>
<feature type="compositionally biased region" description="Polar residues" evidence="11">
    <location>
        <begin position="1530"/>
        <end position="1548"/>
    </location>
</feature>
<gene>
    <name evidence="14" type="ORF">A7C99_1852</name>
</gene>
<dbReference type="PRINTS" id="PR00463">
    <property type="entry name" value="EP450I"/>
</dbReference>
<evidence type="ECO:0000256" key="8">
    <source>
        <dbReference type="ARBA" id="ARBA00023034"/>
    </source>
</evidence>
<dbReference type="GO" id="GO:0042147">
    <property type="term" value="P:retrograde transport, endosome to Golgi"/>
    <property type="evidence" value="ECO:0007669"/>
    <property type="project" value="InterPro"/>
</dbReference>
<dbReference type="GO" id="GO:0019905">
    <property type="term" value="F:syntaxin binding"/>
    <property type="evidence" value="ECO:0007669"/>
    <property type="project" value="TreeGrafter"/>
</dbReference>
<dbReference type="EMBL" id="LHPM01000012">
    <property type="protein sequence ID" value="OAL66466.1"/>
    <property type="molecule type" value="Genomic_DNA"/>
</dbReference>
<dbReference type="GO" id="GO:0016705">
    <property type="term" value="F:oxidoreductase activity, acting on paired donors, with incorporation or reduction of molecular oxygen"/>
    <property type="evidence" value="ECO:0007669"/>
    <property type="project" value="InterPro"/>
</dbReference>
<feature type="transmembrane region" description="Helical" evidence="12">
    <location>
        <begin position="15"/>
        <end position="37"/>
    </location>
</feature>
<evidence type="ECO:0000256" key="4">
    <source>
        <dbReference type="ARBA" id="ARBA00022723"/>
    </source>
</evidence>
<evidence type="ECO:0000256" key="12">
    <source>
        <dbReference type="SAM" id="Phobius"/>
    </source>
</evidence>
<evidence type="ECO:0000313" key="14">
    <source>
        <dbReference type="EMBL" id="OAL66466.1"/>
    </source>
</evidence>
<dbReference type="CDD" id="cd11065">
    <property type="entry name" value="CYP64-like"/>
    <property type="match status" value="1"/>
</dbReference>
<keyword evidence="7 10" id="KW-0408">Iron</keyword>
<dbReference type="VEuPathDB" id="FungiDB:TERG_04028"/>
<dbReference type="SUPFAM" id="SSF48264">
    <property type="entry name" value="Cytochrome P450"/>
    <property type="match status" value="2"/>
</dbReference>
<comment type="similarity">
    <text evidence="2">Belongs to the VPS54 family.</text>
</comment>
<dbReference type="InterPro" id="IPR039745">
    <property type="entry name" value="Vps54"/>
</dbReference>
<evidence type="ECO:0000313" key="15">
    <source>
        <dbReference type="Proteomes" id="UP000243015"/>
    </source>
</evidence>
<evidence type="ECO:0000256" key="10">
    <source>
        <dbReference type="PIRSR" id="PIRSR602401-1"/>
    </source>
</evidence>
<evidence type="ECO:0000256" key="3">
    <source>
        <dbReference type="ARBA" id="ARBA00022448"/>
    </source>
</evidence>
<evidence type="ECO:0000256" key="9">
    <source>
        <dbReference type="ARBA" id="ARBA00023054"/>
    </source>
</evidence>
<dbReference type="InterPro" id="IPR036396">
    <property type="entry name" value="Cyt_P450_sf"/>
</dbReference>
<comment type="caution">
    <text evidence="14">The sequence shown here is derived from an EMBL/GenBank/DDBJ whole genome shotgun (WGS) entry which is preliminary data.</text>
</comment>
<keyword evidence="4 10" id="KW-0479">Metal-binding</keyword>
<keyword evidence="12" id="KW-0812">Transmembrane</keyword>
<feature type="region of interest" description="Disordered" evidence="11">
    <location>
        <begin position="1518"/>
        <end position="1548"/>
    </location>
</feature>
<feature type="region of interest" description="Disordered" evidence="11">
    <location>
        <begin position="2031"/>
        <end position="2057"/>
    </location>
</feature>